<organism evidence="1 2">
    <name type="scientific">Phialemonium thermophilum</name>
    <dbReference type="NCBI Taxonomy" id="223376"/>
    <lineage>
        <taxon>Eukaryota</taxon>
        <taxon>Fungi</taxon>
        <taxon>Dikarya</taxon>
        <taxon>Ascomycota</taxon>
        <taxon>Pezizomycotina</taxon>
        <taxon>Sordariomycetes</taxon>
        <taxon>Sordariomycetidae</taxon>
        <taxon>Cephalothecales</taxon>
        <taxon>Cephalothecaceae</taxon>
        <taxon>Phialemonium</taxon>
    </lineage>
</organism>
<name>A0ABR3VCE6_9PEZI</name>
<evidence type="ECO:0000313" key="1">
    <source>
        <dbReference type="EMBL" id="KAL1839535.1"/>
    </source>
</evidence>
<evidence type="ECO:0000313" key="2">
    <source>
        <dbReference type="Proteomes" id="UP001586593"/>
    </source>
</evidence>
<dbReference type="Proteomes" id="UP001586593">
    <property type="component" value="Unassembled WGS sequence"/>
</dbReference>
<proteinExistence type="predicted"/>
<reference evidence="1 2" key="1">
    <citation type="journal article" date="2024" name="Commun. Biol.">
        <title>Comparative genomic analysis of thermophilic fungi reveals convergent evolutionary adaptations and gene losses.</title>
        <authorList>
            <person name="Steindorff A.S."/>
            <person name="Aguilar-Pontes M.V."/>
            <person name="Robinson A.J."/>
            <person name="Andreopoulos B."/>
            <person name="LaButti K."/>
            <person name="Kuo A."/>
            <person name="Mondo S."/>
            <person name="Riley R."/>
            <person name="Otillar R."/>
            <person name="Haridas S."/>
            <person name="Lipzen A."/>
            <person name="Grimwood J."/>
            <person name="Schmutz J."/>
            <person name="Clum A."/>
            <person name="Reid I.D."/>
            <person name="Moisan M.C."/>
            <person name="Butler G."/>
            <person name="Nguyen T.T.M."/>
            <person name="Dewar K."/>
            <person name="Conant G."/>
            <person name="Drula E."/>
            <person name="Henrissat B."/>
            <person name="Hansel C."/>
            <person name="Singer S."/>
            <person name="Hutchinson M.I."/>
            <person name="de Vries R.P."/>
            <person name="Natvig D.O."/>
            <person name="Powell A.J."/>
            <person name="Tsang A."/>
            <person name="Grigoriev I.V."/>
        </authorList>
    </citation>
    <scope>NUCLEOTIDE SEQUENCE [LARGE SCALE GENOMIC DNA]</scope>
    <source>
        <strain evidence="1 2">ATCC 24622</strain>
    </source>
</reference>
<accession>A0ABR3VCE6</accession>
<keyword evidence="2" id="KW-1185">Reference proteome</keyword>
<sequence length="86" mass="9489">MPPLVVASNRSRLTVQQELQRRDLPARLALEQAAAQHHSQHLRKVPKLVAPVPVPLAAIPSLSIEDKSKASALWRDRFKVGSRVGV</sequence>
<protein>
    <submittedName>
        <fullName evidence="1">Uncharacterized protein</fullName>
    </submittedName>
</protein>
<gene>
    <name evidence="1" type="ORF">VTK73DRAFT_4018</name>
</gene>
<dbReference type="EMBL" id="JAZHXJ010002322">
    <property type="protein sequence ID" value="KAL1839535.1"/>
    <property type="molecule type" value="Genomic_DNA"/>
</dbReference>
<comment type="caution">
    <text evidence="1">The sequence shown here is derived from an EMBL/GenBank/DDBJ whole genome shotgun (WGS) entry which is preliminary data.</text>
</comment>